<dbReference type="Pfam" id="PF04072">
    <property type="entry name" value="LCM"/>
    <property type="match status" value="1"/>
</dbReference>
<dbReference type="NCBIfam" id="TIGR00027">
    <property type="entry name" value="mthyl_TIGR00027"/>
    <property type="match status" value="1"/>
</dbReference>
<keyword evidence="8" id="KW-1185">Reference proteome</keyword>
<dbReference type="InterPro" id="IPR007213">
    <property type="entry name" value="Ppm1/Ppm2/Tcmp"/>
</dbReference>
<sequence>MGDCPIHVYRSVREVSVVRTDGDEWDIVTGVGLTALGVATFRALESGAPNPLIHDGYAEMFVRAAGEPNFLDVMADPPTLAGAPLVPGFMGIRTKFFDEFFLSAVEDGIAQAVILAAGLDARAYRLDWPPGTIVYEIDQPDVLEFKNRVLAEHAATPRAERRTVAVDLRSDWPAALAAAGADPAAPTAWSAEGLLPYLPGAAQDALFAHIDELSPAGSRIAVETVPPGAASSSFTTIAAKYLDKNPFGNIDPAELFYSDDRADPEQWLRSHGWSVHAAAPAELAAAYGVTLPELPEELEQHWQRPRYLSAVRKP</sequence>
<dbReference type="RefSeq" id="WP_084471202.1">
    <property type="nucleotide sequence ID" value="NZ_JAAXOO010000004.1"/>
</dbReference>
<gene>
    <name evidence="7" type="ORF">HGA13_18235</name>
</gene>
<evidence type="ECO:0000256" key="5">
    <source>
        <dbReference type="ARBA" id="ARBA00022691"/>
    </source>
</evidence>
<dbReference type="EMBL" id="JAAXOO010000004">
    <property type="protein sequence ID" value="NKY34995.1"/>
    <property type="molecule type" value="Genomic_DNA"/>
</dbReference>
<proteinExistence type="inferred from homology"/>
<dbReference type="PANTHER" id="PTHR43619:SF2">
    <property type="entry name" value="S-ADENOSYL-L-METHIONINE-DEPENDENT METHYLTRANSFERASES SUPERFAMILY PROTEIN"/>
    <property type="match status" value="1"/>
</dbReference>
<protein>
    <recommendedName>
        <fullName evidence="6">S-adenosyl-L-methionine-dependent methyltransferase</fullName>
        <ecNumber evidence="6">2.1.1.-</ecNumber>
    </recommendedName>
</protein>
<comment type="similarity">
    <text evidence="2 6">Belongs to the UPF0677 family.</text>
</comment>
<accession>A0A846XI16</accession>
<dbReference type="InterPro" id="IPR029063">
    <property type="entry name" value="SAM-dependent_MTases_sf"/>
</dbReference>
<comment type="caution">
    <text evidence="7">The sequence shown here is derived from an EMBL/GenBank/DDBJ whole genome shotgun (WGS) entry which is preliminary data.</text>
</comment>
<dbReference type="GO" id="GO:0032259">
    <property type="term" value="P:methylation"/>
    <property type="evidence" value="ECO:0007669"/>
    <property type="project" value="UniProtKB-KW"/>
</dbReference>
<evidence type="ECO:0000256" key="1">
    <source>
        <dbReference type="ARBA" id="ARBA00003907"/>
    </source>
</evidence>
<evidence type="ECO:0000313" key="8">
    <source>
        <dbReference type="Proteomes" id="UP000565715"/>
    </source>
</evidence>
<dbReference type="AlphaFoldDB" id="A0A846XI16"/>
<evidence type="ECO:0000313" key="7">
    <source>
        <dbReference type="EMBL" id="NKY34995.1"/>
    </source>
</evidence>
<evidence type="ECO:0000256" key="2">
    <source>
        <dbReference type="ARBA" id="ARBA00008138"/>
    </source>
</evidence>
<dbReference type="PANTHER" id="PTHR43619">
    <property type="entry name" value="S-ADENOSYL-L-METHIONINE-DEPENDENT METHYLTRANSFERASE YKTD-RELATED"/>
    <property type="match status" value="1"/>
</dbReference>
<dbReference type="Gene3D" id="3.40.50.150">
    <property type="entry name" value="Vaccinia Virus protein VP39"/>
    <property type="match status" value="1"/>
</dbReference>
<keyword evidence="5 6" id="KW-0949">S-adenosyl-L-methionine</keyword>
<keyword evidence="4 7" id="KW-0808">Transferase</keyword>
<dbReference type="InterPro" id="IPR011610">
    <property type="entry name" value="SAM_mthyl_Trfase_ML2640-like"/>
</dbReference>
<organism evidence="7 8">
    <name type="scientific">Nocardia speluncae</name>
    <dbReference type="NCBI Taxonomy" id="419477"/>
    <lineage>
        <taxon>Bacteria</taxon>
        <taxon>Bacillati</taxon>
        <taxon>Actinomycetota</taxon>
        <taxon>Actinomycetes</taxon>
        <taxon>Mycobacteriales</taxon>
        <taxon>Nocardiaceae</taxon>
        <taxon>Nocardia</taxon>
    </lineage>
</organism>
<comment type="function">
    <text evidence="1 6">Exhibits S-adenosyl-L-methionine-dependent methyltransferase activity.</text>
</comment>
<dbReference type="EC" id="2.1.1.-" evidence="6"/>
<dbReference type="GO" id="GO:0008168">
    <property type="term" value="F:methyltransferase activity"/>
    <property type="evidence" value="ECO:0007669"/>
    <property type="project" value="UniProtKB-UniRule"/>
</dbReference>
<keyword evidence="3 6" id="KW-0489">Methyltransferase</keyword>
<dbReference type="Proteomes" id="UP000565715">
    <property type="component" value="Unassembled WGS sequence"/>
</dbReference>
<name>A0A846XI16_9NOCA</name>
<dbReference type="SUPFAM" id="SSF53335">
    <property type="entry name" value="S-adenosyl-L-methionine-dependent methyltransferases"/>
    <property type="match status" value="1"/>
</dbReference>
<evidence type="ECO:0000256" key="6">
    <source>
        <dbReference type="RuleBase" id="RU362030"/>
    </source>
</evidence>
<evidence type="ECO:0000256" key="4">
    <source>
        <dbReference type="ARBA" id="ARBA00022679"/>
    </source>
</evidence>
<evidence type="ECO:0000256" key="3">
    <source>
        <dbReference type="ARBA" id="ARBA00022603"/>
    </source>
</evidence>
<reference evidence="7 8" key="1">
    <citation type="submission" date="2020-04" db="EMBL/GenBank/DDBJ databases">
        <title>MicrobeNet Type strains.</title>
        <authorList>
            <person name="Nicholson A.C."/>
        </authorList>
    </citation>
    <scope>NUCLEOTIDE SEQUENCE [LARGE SCALE GENOMIC DNA]</scope>
    <source>
        <strain evidence="7 8">DSM 45078</strain>
    </source>
</reference>